<dbReference type="EMBL" id="UINC01231203">
    <property type="protein sequence ID" value="SVE63640.1"/>
    <property type="molecule type" value="Genomic_DNA"/>
</dbReference>
<accession>A0A383F4X2</accession>
<name>A0A383F4X2_9ZZZZ</name>
<evidence type="ECO:0000313" key="1">
    <source>
        <dbReference type="EMBL" id="SVE63640.1"/>
    </source>
</evidence>
<protein>
    <submittedName>
        <fullName evidence="1">Uncharacterized protein</fullName>
    </submittedName>
</protein>
<proteinExistence type="predicted"/>
<gene>
    <name evidence="1" type="ORF">METZ01_LOCUS516494</name>
</gene>
<dbReference type="AlphaFoldDB" id="A0A383F4X2"/>
<organism evidence="1">
    <name type="scientific">marine metagenome</name>
    <dbReference type="NCBI Taxonomy" id="408172"/>
    <lineage>
        <taxon>unclassified sequences</taxon>
        <taxon>metagenomes</taxon>
        <taxon>ecological metagenomes</taxon>
    </lineage>
</organism>
<sequence length="192" mass="22025">MFRIIILYTLIISGVCAQSKVWYDKFIKYIDQPDGVSVSVIIHEKQFELSNIERGVIEIKSNNEYILDLPNETVYVKGDIIKTWNKIDSQLIIDRKVKGNITIFDLFDKDFKGLELGKSIIQNDLIILDFDIPKMGYGGRLSMLRTGEPKEIKIAYGPDQFVSLEINKFTIGGLSLYNNFNPVNPEVIDLRE</sequence>
<reference evidence="1" key="1">
    <citation type="submission" date="2018-05" db="EMBL/GenBank/DDBJ databases">
        <authorList>
            <person name="Lanie J.A."/>
            <person name="Ng W.-L."/>
            <person name="Kazmierczak K.M."/>
            <person name="Andrzejewski T.M."/>
            <person name="Davidsen T.M."/>
            <person name="Wayne K.J."/>
            <person name="Tettelin H."/>
            <person name="Glass J.I."/>
            <person name="Rusch D."/>
            <person name="Podicherti R."/>
            <person name="Tsui H.-C.T."/>
            <person name="Winkler M.E."/>
        </authorList>
    </citation>
    <scope>NUCLEOTIDE SEQUENCE</scope>
</reference>